<keyword evidence="1" id="KW-1133">Transmembrane helix</keyword>
<protein>
    <submittedName>
        <fullName evidence="2">Uncharacterized protein</fullName>
    </submittedName>
</protein>
<sequence length="249" mass="25216">MLLQLTLRKYSELTIGLVAITAMILVGCGGGGGSSTPAPVIDPNLTVPVQAAIASFVNNGINKSYSLTGWVNNSTANNPVPNTPITGSGSFTIGPATSGPIASGPLIGTVVLQSVGVMTGSLSSTSYVYYSTSNYTILATLASGSSNAIYYTPYAYPTTVKAGDTGSLGSGNDGFALGQSVTSVYSVASDSANSLLVTITDTLISFGGGSTVTQTIYRITTSGNMTLVSETQTSSSLGTVYQVLTFTFA</sequence>
<dbReference type="AlphaFoldDB" id="A0A1J5TA12"/>
<dbReference type="EMBL" id="MLJW01000029">
    <property type="protein sequence ID" value="OIR08982.1"/>
    <property type="molecule type" value="Genomic_DNA"/>
</dbReference>
<organism evidence="2">
    <name type="scientific">mine drainage metagenome</name>
    <dbReference type="NCBI Taxonomy" id="410659"/>
    <lineage>
        <taxon>unclassified sequences</taxon>
        <taxon>metagenomes</taxon>
        <taxon>ecological metagenomes</taxon>
    </lineage>
</organism>
<evidence type="ECO:0000256" key="1">
    <source>
        <dbReference type="SAM" id="Phobius"/>
    </source>
</evidence>
<accession>A0A1J5TA12</accession>
<proteinExistence type="predicted"/>
<gene>
    <name evidence="2" type="ORF">GALL_89770</name>
</gene>
<keyword evidence="1" id="KW-0472">Membrane</keyword>
<keyword evidence="1" id="KW-0812">Transmembrane</keyword>
<reference evidence="2" key="1">
    <citation type="submission" date="2016-10" db="EMBL/GenBank/DDBJ databases">
        <title>Sequence of Gallionella enrichment culture.</title>
        <authorList>
            <person name="Poehlein A."/>
            <person name="Muehling M."/>
            <person name="Daniel R."/>
        </authorList>
    </citation>
    <scope>NUCLEOTIDE SEQUENCE</scope>
</reference>
<comment type="caution">
    <text evidence="2">The sequence shown here is derived from an EMBL/GenBank/DDBJ whole genome shotgun (WGS) entry which is preliminary data.</text>
</comment>
<evidence type="ECO:0000313" key="2">
    <source>
        <dbReference type="EMBL" id="OIR08982.1"/>
    </source>
</evidence>
<name>A0A1J5TA12_9ZZZZ</name>
<feature type="transmembrane region" description="Helical" evidence="1">
    <location>
        <begin position="12"/>
        <end position="33"/>
    </location>
</feature>